<dbReference type="AlphaFoldDB" id="A0A2J8XGA2"/>
<evidence type="ECO:0000256" key="2">
    <source>
        <dbReference type="ARBA" id="ARBA00022525"/>
    </source>
</evidence>
<dbReference type="GO" id="GO:0005604">
    <property type="term" value="C:basement membrane"/>
    <property type="evidence" value="ECO:0007669"/>
    <property type="project" value="TreeGrafter"/>
</dbReference>
<dbReference type="InterPro" id="IPR000742">
    <property type="entry name" value="EGF"/>
</dbReference>
<evidence type="ECO:0000256" key="8">
    <source>
        <dbReference type="PROSITE-ProRule" id="PRU00460"/>
    </source>
</evidence>
<dbReference type="GO" id="GO:0009888">
    <property type="term" value="P:tissue development"/>
    <property type="evidence" value="ECO:0007669"/>
    <property type="project" value="TreeGrafter"/>
</dbReference>
<accession>A0A2J8XGA2</accession>
<keyword evidence="7 8" id="KW-0424">Laminin EGF-like domain</keyword>
<feature type="domain" description="Laminin EGF-like" evidence="9">
    <location>
        <begin position="35"/>
        <end position="87"/>
    </location>
</feature>
<dbReference type="Pfam" id="PF00053">
    <property type="entry name" value="EGF_laminin"/>
    <property type="match status" value="3"/>
</dbReference>
<name>A0A2J8XGA2_PONAB</name>
<evidence type="ECO:0000256" key="7">
    <source>
        <dbReference type="ARBA" id="ARBA00023292"/>
    </source>
</evidence>
<reference evidence="10" key="1">
    <citation type="submission" date="2017-12" db="EMBL/GenBank/DDBJ databases">
        <title>High-resolution comparative analysis of great ape genomes.</title>
        <authorList>
            <person name="Pollen A."/>
            <person name="Hastie A."/>
            <person name="Hormozdiari F."/>
            <person name="Dougherty M."/>
            <person name="Liu R."/>
            <person name="Chaisson M."/>
            <person name="Hoppe E."/>
            <person name="Hill C."/>
            <person name="Pang A."/>
            <person name="Hillier L."/>
            <person name="Baker C."/>
            <person name="Armstrong J."/>
            <person name="Shendure J."/>
            <person name="Paten B."/>
            <person name="Wilson R."/>
            <person name="Chao H."/>
            <person name="Schneider V."/>
            <person name="Ventura M."/>
            <person name="Kronenberg Z."/>
            <person name="Murali S."/>
            <person name="Gordon D."/>
            <person name="Cantsilieris S."/>
            <person name="Munson K."/>
            <person name="Nelson B."/>
            <person name="Raja A."/>
            <person name="Underwood J."/>
            <person name="Diekhans M."/>
            <person name="Fiddes I."/>
            <person name="Haussler D."/>
            <person name="Eichler E."/>
        </authorList>
    </citation>
    <scope>NUCLEOTIDE SEQUENCE [LARGE SCALE GENOMIC DNA]</scope>
    <source>
        <strain evidence="10">Susie</strain>
    </source>
</reference>
<evidence type="ECO:0000259" key="9">
    <source>
        <dbReference type="PROSITE" id="PS50027"/>
    </source>
</evidence>
<dbReference type="SUPFAM" id="SSF57196">
    <property type="entry name" value="EGF/Laminin"/>
    <property type="match status" value="2"/>
</dbReference>
<dbReference type="FunFam" id="2.10.25.10:FF:000090">
    <property type="entry name" value="laminin subunit alpha"/>
    <property type="match status" value="1"/>
</dbReference>
<organism evidence="10">
    <name type="scientific">Pongo abelii</name>
    <name type="common">Sumatran orangutan</name>
    <name type="synonym">Pongo pygmaeus abelii</name>
    <dbReference type="NCBI Taxonomy" id="9601"/>
    <lineage>
        <taxon>Eukaryota</taxon>
        <taxon>Metazoa</taxon>
        <taxon>Chordata</taxon>
        <taxon>Craniata</taxon>
        <taxon>Vertebrata</taxon>
        <taxon>Euteleostomi</taxon>
        <taxon>Mammalia</taxon>
        <taxon>Eutheria</taxon>
        <taxon>Euarchontoglires</taxon>
        <taxon>Primates</taxon>
        <taxon>Haplorrhini</taxon>
        <taxon>Catarrhini</taxon>
        <taxon>Hominidae</taxon>
        <taxon>Pongo</taxon>
    </lineage>
</organism>
<dbReference type="GO" id="GO:0009887">
    <property type="term" value="P:animal organ morphogenesis"/>
    <property type="evidence" value="ECO:0007669"/>
    <property type="project" value="TreeGrafter"/>
</dbReference>
<dbReference type="FunFam" id="2.10.25.10:FF:000011">
    <property type="entry name" value="Cadherin EGF LAG seven-pass G-type receptor"/>
    <property type="match status" value="1"/>
</dbReference>
<dbReference type="PANTHER" id="PTHR10574:SF445">
    <property type="entry name" value="LAMININ SUBUNIT ALPHA 3"/>
    <property type="match status" value="1"/>
</dbReference>
<keyword evidence="6" id="KW-0325">Glycoprotein</keyword>
<proteinExistence type="predicted"/>
<gene>
    <name evidence="10" type="ORF">CR201_G0002280</name>
</gene>
<dbReference type="GO" id="GO:0005576">
    <property type="term" value="C:extracellular region"/>
    <property type="evidence" value="ECO:0007669"/>
    <property type="project" value="UniProtKB-SubCell"/>
</dbReference>
<feature type="non-terminal residue" evidence="10">
    <location>
        <position position="1"/>
    </location>
</feature>
<dbReference type="PANTHER" id="PTHR10574">
    <property type="entry name" value="NETRIN/LAMININ-RELATED"/>
    <property type="match status" value="1"/>
</dbReference>
<keyword evidence="4" id="KW-0677">Repeat</keyword>
<dbReference type="Gene3D" id="2.10.25.10">
    <property type="entry name" value="Laminin"/>
    <property type="match status" value="3"/>
</dbReference>
<dbReference type="GO" id="GO:0007411">
    <property type="term" value="P:axon guidance"/>
    <property type="evidence" value="ECO:0007669"/>
    <property type="project" value="TreeGrafter"/>
</dbReference>
<dbReference type="GO" id="GO:0005201">
    <property type="term" value="F:extracellular matrix structural constituent"/>
    <property type="evidence" value="ECO:0007669"/>
    <property type="project" value="TreeGrafter"/>
</dbReference>
<evidence type="ECO:0000256" key="6">
    <source>
        <dbReference type="ARBA" id="ARBA00023180"/>
    </source>
</evidence>
<comment type="subcellular location">
    <subcellularLocation>
        <location evidence="1">Secreted</location>
    </subcellularLocation>
</comment>
<evidence type="ECO:0000256" key="1">
    <source>
        <dbReference type="ARBA" id="ARBA00004613"/>
    </source>
</evidence>
<evidence type="ECO:0000256" key="5">
    <source>
        <dbReference type="ARBA" id="ARBA00023157"/>
    </source>
</evidence>
<dbReference type="InterPro" id="IPR002049">
    <property type="entry name" value="LE_dom"/>
</dbReference>
<dbReference type="InterPro" id="IPR050440">
    <property type="entry name" value="Laminin/Netrin_ECM"/>
</dbReference>
<keyword evidence="2" id="KW-0964">Secreted</keyword>
<dbReference type="CDD" id="cd00055">
    <property type="entry name" value="EGF_Lam"/>
    <property type="match status" value="3"/>
</dbReference>
<dbReference type="FunFam" id="2.10.25.10:FF:000388">
    <property type="entry name" value="Laminin subunit alpha"/>
    <property type="match status" value="1"/>
</dbReference>
<feature type="disulfide bond" evidence="8">
    <location>
        <begin position="58"/>
        <end position="67"/>
    </location>
</feature>
<dbReference type="SMART" id="SM00180">
    <property type="entry name" value="EGF_Lam"/>
    <property type="match status" value="3"/>
</dbReference>
<keyword evidence="5 8" id="KW-1015">Disulfide bond</keyword>
<evidence type="ECO:0000256" key="3">
    <source>
        <dbReference type="ARBA" id="ARBA00022729"/>
    </source>
</evidence>
<dbReference type="PROSITE" id="PS50027">
    <property type="entry name" value="EGF_LAM_2"/>
    <property type="match status" value="1"/>
</dbReference>
<protein>
    <submittedName>
        <fullName evidence="10">LAMA3 isoform 13</fullName>
    </submittedName>
</protein>
<sequence>GYCQCKLHVEGPTCSSCKQLYWNLDKENPNGCSECQCHKAGTVSGTGECRQGDGDCHCKSHVGGDSCDTCEDGYFALEKRNYFGCQGCQCDIGGASSSVCSGPSGVCQCREHVVGKACQQPENNYYFPDLHHMKYEIEDGSTPNGRDLRFGFDPLAFPEFSWRGYAQMTSVQNDVRITLNVGKSSGSLFRVILRYVNPGTEAVSGHITIYPSWGKASAAQSKEIIFLPSKEPAFVTVPGNGFADPFSITPGIWVACIKAEGVLLDYLVLLPKDYYEASVLQLPVTEPCAYAGPPQENCLLYQHLPVTRFPCTLACEARHFLLDGEPRPLAVRQLTPAHPVMVDLSGREVELHLRLRVPQVGHYVVVVEYSTKAAQLFVVDVNVKSPGSVLAGQVNIYSCNYRCGAMNSLVSPQRLCQVPGWIAQGKRLIFSNVKGCTPTFATHLENWG</sequence>
<evidence type="ECO:0000256" key="4">
    <source>
        <dbReference type="ARBA" id="ARBA00022737"/>
    </source>
</evidence>
<keyword evidence="3" id="KW-0732">Signal</keyword>
<dbReference type="PROSITE" id="PS00022">
    <property type="entry name" value="EGF_1"/>
    <property type="match status" value="1"/>
</dbReference>
<comment type="caution">
    <text evidence="8">Lacks conserved residue(s) required for the propagation of feature annotation.</text>
</comment>
<evidence type="ECO:0000313" key="10">
    <source>
        <dbReference type="EMBL" id="PNJ81064.1"/>
    </source>
</evidence>
<comment type="caution">
    <text evidence="10">The sequence shown here is derived from an EMBL/GenBank/DDBJ whole genome shotgun (WGS) entry which is preliminary data.</text>
</comment>
<dbReference type="EMBL" id="NDHI03003366">
    <property type="protein sequence ID" value="PNJ81064.1"/>
    <property type="molecule type" value="Genomic_DNA"/>
</dbReference>
<dbReference type="PROSITE" id="PS01248">
    <property type="entry name" value="EGF_LAM_1"/>
    <property type="match status" value="1"/>
</dbReference>